<dbReference type="STRING" id="888268.A0A1E5VIA3"/>
<sequence length="314" mass="35266">MTCLLLNVLIFLLHKVHRLDRDCSGVLVLGRTQLSASIMHAIFREKTADALADGTQHVLQRKYVALVIGRPRHPKGLLSAPLAKVHVPDFNGKFAWCFALSQVVLQDGKSERLTVCAGSNTASVQDALTEYRVIESCPQGYTWLELFPRTGRKHQVIIILLRQLSQTSYLLARYHDHTKHSEELAPVFFLNRGQLRVHCAEVLGTPIVGDYKYGRQAHQNRMPLPVPQAIDEEMLKKRKLPFGLALGGGSVAEEQPQLHLHCKQMILPDISAAVQRLQSSDADHDFSDLEKLSFVAPLPLHMRLSWKILKSEGK</sequence>
<accession>A0A1E5VIA3</accession>
<keyword evidence="9" id="KW-1185">Reference proteome</keyword>
<keyword evidence="3" id="KW-0694">RNA-binding</keyword>
<protein>
    <submittedName>
        <fullName evidence="8">RNA pseudouridine synthase 4, mitochondrial</fullName>
    </submittedName>
</protein>
<name>A0A1E5VIA3_9POAL</name>
<evidence type="ECO:0000256" key="1">
    <source>
        <dbReference type="ARBA" id="ARBA00004173"/>
    </source>
</evidence>
<proteinExistence type="inferred from homology"/>
<dbReference type="PANTHER" id="PTHR21600">
    <property type="entry name" value="MITOCHONDRIAL RNA PSEUDOURIDINE SYNTHASE"/>
    <property type="match status" value="1"/>
</dbReference>
<reference evidence="8 9" key="1">
    <citation type="submission" date="2016-09" db="EMBL/GenBank/DDBJ databases">
        <title>The draft genome of Dichanthelium oligosanthes: A C3 panicoid grass species.</title>
        <authorList>
            <person name="Studer A.J."/>
            <person name="Schnable J.C."/>
            <person name="Brutnell T.P."/>
        </authorList>
    </citation>
    <scope>NUCLEOTIDE SEQUENCE [LARGE SCALE GENOMIC DNA]</scope>
    <source>
        <strain evidence="9">cv. Kellogg 1175</strain>
        <tissue evidence="8">Leaf</tissue>
    </source>
</reference>
<dbReference type="InterPro" id="IPR050188">
    <property type="entry name" value="RluA_PseudoU_synthase"/>
</dbReference>
<dbReference type="GO" id="GO:0009982">
    <property type="term" value="F:pseudouridine synthase activity"/>
    <property type="evidence" value="ECO:0007669"/>
    <property type="project" value="InterPro"/>
</dbReference>
<dbReference type="SUPFAM" id="SSF55120">
    <property type="entry name" value="Pseudouridine synthase"/>
    <property type="match status" value="2"/>
</dbReference>
<dbReference type="Proteomes" id="UP000095767">
    <property type="component" value="Unassembled WGS sequence"/>
</dbReference>
<evidence type="ECO:0000256" key="6">
    <source>
        <dbReference type="SAM" id="SignalP"/>
    </source>
</evidence>
<dbReference type="GO" id="GO:0003723">
    <property type="term" value="F:RNA binding"/>
    <property type="evidence" value="ECO:0007669"/>
    <property type="project" value="UniProtKB-KW"/>
</dbReference>
<dbReference type="InterPro" id="IPR020103">
    <property type="entry name" value="PsdUridine_synth_cat_dom_sf"/>
</dbReference>
<comment type="subcellular location">
    <subcellularLocation>
        <location evidence="1">Mitochondrion</location>
    </subcellularLocation>
</comment>
<dbReference type="PANTHER" id="PTHR21600:SF81">
    <property type="entry name" value="21S RRNA PSEUDOURIDINE(2819) SYNTHASE"/>
    <property type="match status" value="1"/>
</dbReference>
<evidence type="ECO:0000313" key="8">
    <source>
        <dbReference type="EMBL" id="OEL24836.1"/>
    </source>
</evidence>
<organism evidence="8 9">
    <name type="scientific">Dichanthelium oligosanthes</name>
    <dbReference type="NCBI Taxonomy" id="888268"/>
    <lineage>
        <taxon>Eukaryota</taxon>
        <taxon>Viridiplantae</taxon>
        <taxon>Streptophyta</taxon>
        <taxon>Embryophyta</taxon>
        <taxon>Tracheophyta</taxon>
        <taxon>Spermatophyta</taxon>
        <taxon>Magnoliopsida</taxon>
        <taxon>Liliopsida</taxon>
        <taxon>Poales</taxon>
        <taxon>Poaceae</taxon>
        <taxon>PACMAD clade</taxon>
        <taxon>Panicoideae</taxon>
        <taxon>Panicodae</taxon>
        <taxon>Paniceae</taxon>
        <taxon>Dichantheliinae</taxon>
        <taxon>Dichanthelium</taxon>
    </lineage>
</organism>
<comment type="similarity">
    <text evidence="2">Belongs to the pseudouridine synthase RluA family.</text>
</comment>
<evidence type="ECO:0000259" key="7">
    <source>
        <dbReference type="Pfam" id="PF00849"/>
    </source>
</evidence>
<dbReference type="Gene3D" id="3.30.2350.10">
    <property type="entry name" value="Pseudouridine synthase"/>
    <property type="match status" value="1"/>
</dbReference>
<feature type="chain" id="PRO_5009188186" evidence="6">
    <location>
        <begin position="19"/>
        <end position="314"/>
    </location>
</feature>
<dbReference type="EMBL" id="LWDX02038807">
    <property type="protein sequence ID" value="OEL24836.1"/>
    <property type="molecule type" value="Genomic_DNA"/>
</dbReference>
<evidence type="ECO:0000256" key="3">
    <source>
        <dbReference type="ARBA" id="ARBA00022884"/>
    </source>
</evidence>
<evidence type="ECO:0000256" key="2">
    <source>
        <dbReference type="ARBA" id="ARBA00010876"/>
    </source>
</evidence>
<evidence type="ECO:0000256" key="5">
    <source>
        <dbReference type="ARBA" id="ARBA00023235"/>
    </source>
</evidence>
<evidence type="ECO:0000313" key="9">
    <source>
        <dbReference type="Proteomes" id="UP000095767"/>
    </source>
</evidence>
<dbReference type="InterPro" id="IPR006145">
    <property type="entry name" value="PsdUridine_synth_RsuA/RluA"/>
</dbReference>
<feature type="domain" description="Pseudouridine synthase RsuA/RluA-like" evidence="7">
    <location>
        <begin position="13"/>
        <end position="156"/>
    </location>
</feature>
<dbReference type="OrthoDB" id="428658at2759"/>
<gene>
    <name evidence="8" type="ORF">BAE44_0014148</name>
</gene>
<feature type="signal peptide" evidence="6">
    <location>
        <begin position="1"/>
        <end position="18"/>
    </location>
</feature>
<dbReference type="Pfam" id="PF00849">
    <property type="entry name" value="PseudoU_synth_2"/>
    <property type="match status" value="1"/>
</dbReference>
<keyword evidence="4" id="KW-0496">Mitochondrion</keyword>
<dbReference type="AlphaFoldDB" id="A0A1E5VIA3"/>
<comment type="caution">
    <text evidence="8">The sequence shown here is derived from an EMBL/GenBank/DDBJ whole genome shotgun (WGS) entry which is preliminary data.</text>
</comment>
<dbReference type="GO" id="GO:0000455">
    <property type="term" value="P:enzyme-directed rRNA pseudouridine synthesis"/>
    <property type="evidence" value="ECO:0007669"/>
    <property type="project" value="TreeGrafter"/>
</dbReference>
<dbReference type="GO" id="GO:0005739">
    <property type="term" value="C:mitochondrion"/>
    <property type="evidence" value="ECO:0007669"/>
    <property type="project" value="UniProtKB-SubCell"/>
</dbReference>
<dbReference type="CDD" id="cd02869">
    <property type="entry name" value="PseudoU_synth_RluA_like"/>
    <property type="match status" value="1"/>
</dbReference>
<evidence type="ECO:0000256" key="4">
    <source>
        <dbReference type="ARBA" id="ARBA00023128"/>
    </source>
</evidence>
<keyword evidence="5" id="KW-0413">Isomerase</keyword>
<keyword evidence="6" id="KW-0732">Signal</keyword>